<evidence type="ECO:0000259" key="2">
    <source>
        <dbReference type="Pfam" id="PF00535"/>
    </source>
</evidence>
<comment type="similarity">
    <text evidence="1">Belongs to the glycosyltransferase 2 family. WaaE/KdtX subfamily.</text>
</comment>
<dbReference type="RefSeq" id="WP_073853744.1">
    <property type="nucleotide sequence ID" value="NZ_LVWA01000010.1"/>
</dbReference>
<feature type="domain" description="Glycosyltransferase 2-like" evidence="2">
    <location>
        <begin position="6"/>
        <end position="129"/>
    </location>
</feature>
<dbReference type="EMBL" id="LVWA01000010">
    <property type="protein sequence ID" value="OKL39014.1"/>
    <property type="molecule type" value="Genomic_DNA"/>
</dbReference>
<dbReference type="CDD" id="cd02511">
    <property type="entry name" value="Beta4Glucosyltransferase"/>
    <property type="match status" value="1"/>
</dbReference>
<dbReference type="InterPro" id="IPR001173">
    <property type="entry name" value="Glyco_trans_2-like"/>
</dbReference>
<dbReference type="Gene3D" id="3.90.550.10">
    <property type="entry name" value="Spore Coat Polysaccharide Biosynthesis Protein SpsA, Chain A"/>
    <property type="match status" value="1"/>
</dbReference>
<evidence type="ECO:0000313" key="4">
    <source>
        <dbReference type="Proteomes" id="UP000186551"/>
    </source>
</evidence>
<evidence type="ECO:0000256" key="1">
    <source>
        <dbReference type="ARBA" id="ARBA00038494"/>
    </source>
</evidence>
<dbReference type="PANTHER" id="PTHR43630">
    <property type="entry name" value="POLY-BETA-1,6-N-ACETYL-D-GLUCOSAMINE SYNTHASE"/>
    <property type="match status" value="1"/>
</dbReference>
<dbReference type="Pfam" id="PF00535">
    <property type="entry name" value="Glycos_transf_2"/>
    <property type="match status" value="1"/>
</dbReference>
<gene>
    <name evidence="3" type="ORF">A3841_03430</name>
</gene>
<comment type="caution">
    <text evidence="3">The sequence shown here is derived from an EMBL/GenBank/DDBJ whole genome shotgun (WGS) entry which is preliminary data.</text>
</comment>
<sequence>MPVKLSVVVITFNEERNIARCLESVKNVADEIVVVDSFSTDRTREICLSYGARFVEHSFEGHIEQKNYALTQAAYPHVLSLDADEALTPELEQAVLAAKNNWQADAYSMNRLTNYCGKWIRHSGWYPDTKVRLFDRSKAVWGGENPHDKIILSQGATLQHLPGDLLHYSYYSVSQHLGQINKFTDASSKAMAQKGKKATWAALLIKAPFRFFKSYILKLGFLDGKEGFYIAVSSAFVVYTKYMKLHMLQKDQEDKTSL</sequence>
<protein>
    <submittedName>
        <fullName evidence="3">Glycosyl transferase</fullName>
    </submittedName>
</protein>
<dbReference type="InterPro" id="IPR029044">
    <property type="entry name" value="Nucleotide-diphossugar_trans"/>
</dbReference>
<evidence type="ECO:0000313" key="3">
    <source>
        <dbReference type="EMBL" id="OKL39014.1"/>
    </source>
</evidence>
<dbReference type="Proteomes" id="UP000186551">
    <property type="component" value="Unassembled WGS sequence"/>
</dbReference>
<accession>A0A1Q5P9Y7</accession>
<keyword evidence="3" id="KW-0808">Transferase</keyword>
<dbReference type="SUPFAM" id="SSF53448">
    <property type="entry name" value="Nucleotide-diphospho-sugar transferases"/>
    <property type="match status" value="1"/>
</dbReference>
<proteinExistence type="inferred from homology"/>
<dbReference type="GO" id="GO:0016740">
    <property type="term" value="F:transferase activity"/>
    <property type="evidence" value="ECO:0007669"/>
    <property type="project" value="UniProtKB-KW"/>
</dbReference>
<keyword evidence="4" id="KW-1185">Reference proteome</keyword>
<dbReference type="STRING" id="1797110.A3841_03430"/>
<dbReference type="AlphaFoldDB" id="A0A1Q5P9Y7"/>
<reference evidence="3 4" key="1">
    <citation type="submission" date="2016-03" db="EMBL/GenBank/DDBJ databases">
        <title>Genome sequence of Pontibacter sp. nov., of the family cytophagaceae, isolated from marine sediment of the Yellow Sea, China.</title>
        <authorList>
            <person name="Zhang G."/>
            <person name="Zhang R."/>
        </authorList>
    </citation>
    <scope>NUCLEOTIDE SEQUENCE [LARGE SCALE GENOMIC DNA]</scope>
    <source>
        <strain evidence="3 4">S10-8</strain>
    </source>
</reference>
<organism evidence="3 4">
    <name type="scientific">Pontibacter flavimaris</name>
    <dbReference type="NCBI Taxonomy" id="1797110"/>
    <lineage>
        <taxon>Bacteria</taxon>
        <taxon>Pseudomonadati</taxon>
        <taxon>Bacteroidota</taxon>
        <taxon>Cytophagia</taxon>
        <taxon>Cytophagales</taxon>
        <taxon>Hymenobacteraceae</taxon>
        <taxon>Pontibacter</taxon>
    </lineage>
</organism>
<dbReference type="OrthoDB" id="9815923at2"/>
<name>A0A1Q5P9Y7_9BACT</name>
<dbReference type="PANTHER" id="PTHR43630:SF2">
    <property type="entry name" value="GLYCOSYLTRANSFERASE"/>
    <property type="match status" value="1"/>
</dbReference>